<protein>
    <recommendedName>
        <fullName evidence="5">Lipoprotein</fullName>
    </recommendedName>
</protein>
<reference evidence="3" key="2">
    <citation type="journal article" date="2021" name="PeerJ">
        <title>Extensive microbial diversity within the chicken gut microbiome revealed by metagenomics and culture.</title>
        <authorList>
            <person name="Gilroy R."/>
            <person name="Ravi A."/>
            <person name="Getino M."/>
            <person name="Pursley I."/>
            <person name="Horton D.L."/>
            <person name="Alikhan N.F."/>
            <person name="Baker D."/>
            <person name="Gharbi K."/>
            <person name="Hall N."/>
            <person name="Watson M."/>
            <person name="Adriaenssens E.M."/>
            <person name="Foster-Nyarko E."/>
            <person name="Jarju S."/>
            <person name="Secka A."/>
            <person name="Antonio M."/>
            <person name="Oren A."/>
            <person name="Chaudhuri R.R."/>
            <person name="La Ragione R."/>
            <person name="Hildebrand F."/>
            <person name="Pallen M.J."/>
        </authorList>
    </citation>
    <scope>NUCLEOTIDE SEQUENCE</scope>
    <source>
        <strain evidence="3">10669</strain>
    </source>
</reference>
<gene>
    <name evidence="3" type="ORF">IAC75_05505</name>
</gene>
<feature type="signal peptide" evidence="2">
    <location>
        <begin position="1"/>
        <end position="26"/>
    </location>
</feature>
<dbReference type="PROSITE" id="PS51257">
    <property type="entry name" value="PROKAR_LIPOPROTEIN"/>
    <property type="match status" value="1"/>
</dbReference>
<dbReference type="AlphaFoldDB" id="A0A9D1T1H4"/>
<name>A0A9D1T1H4_9BACT</name>
<feature type="region of interest" description="Disordered" evidence="1">
    <location>
        <begin position="27"/>
        <end position="57"/>
    </location>
</feature>
<evidence type="ECO:0008006" key="5">
    <source>
        <dbReference type="Google" id="ProtNLM"/>
    </source>
</evidence>
<comment type="caution">
    <text evidence="3">The sequence shown here is derived from an EMBL/GenBank/DDBJ whole genome shotgun (WGS) entry which is preliminary data.</text>
</comment>
<sequence>MKLHFFGKVFLLSLFALLFASCVETARPTDSGLSGTGGPKDWETGMPGMGSVVPENR</sequence>
<organism evidence="3 4">
    <name type="scientific">Candidatus Spyradosoma merdigallinarum</name>
    <dbReference type="NCBI Taxonomy" id="2840950"/>
    <lineage>
        <taxon>Bacteria</taxon>
        <taxon>Pseudomonadati</taxon>
        <taxon>Verrucomicrobiota</taxon>
        <taxon>Opitutia</taxon>
        <taxon>Opitutia incertae sedis</taxon>
        <taxon>Candidatus Spyradosoma</taxon>
    </lineage>
</organism>
<feature type="chain" id="PRO_5039425086" description="Lipoprotein" evidence="2">
    <location>
        <begin position="27"/>
        <end position="57"/>
    </location>
</feature>
<evidence type="ECO:0000256" key="2">
    <source>
        <dbReference type="SAM" id="SignalP"/>
    </source>
</evidence>
<reference evidence="3" key="1">
    <citation type="submission" date="2020-10" db="EMBL/GenBank/DDBJ databases">
        <authorList>
            <person name="Gilroy R."/>
        </authorList>
    </citation>
    <scope>NUCLEOTIDE SEQUENCE</scope>
    <source>
        <strain evidence="3">10669</strain>
    </source>
</reference>
<accession>A0A9D1T1H4</accession>
<proteinExistence type="predicted"/>
<dbReference type="EMBL" id="DVOG01000144">
    <property type="protein sequence ID" value="HIV04585.1"/>
    <property type="molecule type" value="Genomic_DNA"/>
</dbReference>
<dbReference type="Proteomes" id="UP000886812">
    <property type="component" value="Unassembled WGS sequence"/>
</dbReference>
<keyword evidence="2" id="KW-0732">Signal</keyword>
<evidence type="ECO:0000313" key="4">
    <source>
        <dbReference type="Proteomes" id="UP000886812"/>
    </source>
</evidence>
<evidence type="ECO:0000313" key="3">
    <source>
        <dbReference type="EMBL" id="HIV04585.1"/>
    </source>
</evidence>
<evidence type="ECO:0000256" key="1">
    <source>
        <dbReference type="SAM" id="MobiDB-lite"/>
    </source>
</evidence>